<sequence length="298" mass="33873">MLLKQFSSHLQRLKSQLDQKTALAKAIYRDFRIYDLGSFALNRMTPKSGYTVQRNIPYGLKARHRLDLYKAKQLRDTQPLLVFVHGGAWMHGDKKEYHFVGEAFAKEGFNVAVINYHLAPEHIFPSSIDDLTLALNFLNQSNQKLSIAVENIVLMGHSAGAFNVMSALYHPTPYRLQNLQAIRAIIGLAGPYHFDYKGDPLCADAFDQNIPYQQVMPYYFIEQNHVKHYLFTAEKDNVVGLSNSTDLNEKLLALGNHSQLIPVPRVGHITMIGSVSSLFSRFFSTKRQILQALDDVFK</sequence>
<dbReference type="PANTHER" id="PTHR48081">
    <property type="entry name" value="AB HYDROLASE SUPERFAMILY PROTEIN C4A8.06C"/>
    <property type="match status" value="1"/>
</dbReference>
<dbReference type="Proteomes" id="UP000281084">
    <property type="component" value="Unassembled WGS sequence"/>
</dbReference>
<dbReference type="InterPro" id="IPR050300">
    <property type="entry name" value="GDXG_lipolytic_enzyme"/>
</dbReference>
<dbReference type="InterPro" id="IPR029058">
    <property type="entry name" value="AB_hydrolase_fold"/>
</dbReference>
<proteinExistence type="predicted"/>
<name>A0A3A8GA46_9GAMM</name>
<evidence type="ECO:0000313" key="4">
    <source>
        <dbReference type="Proteomes" id="UP000281084"/>
    </source>
</evidence>
<dbReference type="SUPFAM" id="SSF53474">
    <property type="entry name" value="alpha/beta-Hydrolases"/>
    <property type="match status" value="1"/>
</dbReference>
<accession>A0A3A8GA46</accession>
<evidence type="ECO:0000256" key="1">
    <source>
        <dbReference type="ARBA" id="ARBA00022801"/>
    </source>
</evidence>
<dbReference type="AlphaFoldDB" id="A0A3A8GA46"/>
<dbReference type="Gene3D" id="3.40.50.1820">
    <property type="entry name" value="alpha/beta hydrolase"/>
    <property type="match status" value="1"/>
</dbReference>
<evidence type="ECO:0000313" key="3">
    <source>
        <dbReference type="EMBL" id="RKG55725.1"/>
    </source>
</evidence>
<organism evidence="3 4">
    <name type="scientific">Acinetobacter cumulans</name>
    <dbReference type="NCBI Taxonomy" id="2136182"/>
    <lineage>
        <taxon>Bacteria</taxon>
        <taxon>Pseudomonadati</taxon>
        <taxon>Pseudomonadota</taxon>
        <taxon>Gammaproteobacteria</taxon>
        <taxon>Moraxellales</taxon>
        <taxon>Moraxellaceae</taxon>
        <taxon>Acinetobacter</taxon>
    </lineage>
</organism>
<feature type="domain" description="BD-FAE-like" evidence="2">
    <location>
        <begin position="66"/>
        <end position="251"/>
    </location>
</feature>
<dbReference type="GO" id="GO:0016787">
    <property type="term" value="F:hydrolase activity"/>
    <property type="evidence" value="ECO:0007669"/>
    <property type="project" value="UniProtKB-KW"/>
</dbReference>
<protein>
    <submittedName>
        <fullName evidence="3">Alpha/beta hydrolase</fullName>
    </submittedName>
</protein>
<dbReference type="InterPro" id="IPR049492">
    <property type="entry name" value="BD-FAE-like_dom"/>
</dbReference>
<comment type="caution">
    <text evidence="3">The sequence shown here is derived from an EMBL/GenBank/DDBJ whole genome shotgun (WGS) entry which is preliminary data.</text>
</comment>
<dbReference type="Pfam" id="PF20434">
    <property type="entry name" value="BD-FAE"/>
    <property type="match status" value="1"/>
</dbReference>
<reference evidence="3 4" key="1">
    <citation type="submission" date="2018-09" db="EMBL/GenBank/DDBJ databases">
        <title>The draft genome of Acinetobacter spp. strains.</title>
        <authorList>
            <person name="Qin J."/>
            <person name="Feng Y."/>
            <person name="Zong Z."/>
        </authorList>
    </citation>
    <scope>NUCLEOTIDE SEQUENCE [LARGE SCALE GENOMIC DNA]</scope>
    <source>
        <strain evidence="3 4">WCHAc060002</strain>
    </source>
</reference>
<gene>
    <name evidence="3" type="ORF">D7V64_01110</name>
</gene>
<dbReference type="RefSeq" id="WP_120366559.1">
    <property type="nucleotide sequence ID" value="NZ_RAXZ01000001.1"/>
</dbReference>
<dbReference type="PANTHER" id="PTHR48081:SF33">
    <property type="entry name" value="KYNURENINE FORMAMIDASE"/>
    <property type="match status" value="1"/>
</dbReference>
<keyword evidence="1 3" id="KW-0378">Hydrolase</keyword>
<evidence type="ECO:0000259" key="2">
    <source>
        <dbReference type="Pfam" id="PF20434"/>
    </source>
</evidence>
<dbReference type="EMBL" id="RAXZ01000001">
    <property type="protein sequence ID" value="RKG55725.1"/>
    <property type="molecule type" value="Genomic_DNA"/>
</dbReference>